<sequence length="533" mass="58076">MKYSKCFAIALIALFITFNAEAQINTDSLKLPQIQSNTLKTALIPFLKKALLGFSEERYEYLKPFILEKSIPQIQKAIYARKFSYLQLTQFFLFRIAKFETTAGTSLHAIIALNPNIIAEAKEKDVQLKNRKAKHEIFGMPILLKDNIGSKNMKTTAGALALIDNEADDAFVVKQLKARGALILGKVNLSEWAFFLSFNCPIGYSAVGGQTLNPYGPGKFETGGSSSGSAVAVAANYAVASIGTETSGSILFPSSKNAVVGLKPTLGSLSRTGIIPLSSTFDTPGAITKNVVDNAIVFSAMLGKDETDPESVKVENQDNLKRSLNHTSLKGKRFGVISSYLKDSLYANAIVKLKDAGAVLVEINKETDFSLVGDMLKILSYDFKNDLNHYLQRYASKNVKIKSVSDLVNFNKANADLRIPFGQSRIENAEKNTSSLAEITATKNKLKNEGGIALKKNFSEYSLDAILSIDNSDAMEAAIARYPALAMPMGCSDKGQPAALTFIAKPFEEYKLLSLAAAYEQISPSRKPPLSYK</sequence>
<feature type="signal peptide" evidence="1">
    <location>
        <begin position="1"/>
        <end position="22"/>
    </location>
</feature>
<accession>A0A3S3SRI6</accession>
<comment type="caution">
    <text evidence="3">The sequence shown here is derived from an EMBL/GenBank/DDBJ whole genome shotgun (WGS) entry which is preliminary data.</text>
</comment>
<name>A0A3S3SRI6_9SPHI</name>
<feature type="chain" id="PRO_5018778323" evidence="1">
    <location>
        <begin position="23"/>
        <end position="533"/>
    </location>
</feature>
<dbReference type="Gene3D" id="3.90.1300.10">
    <property type="entry name" value="Amidase signature (AS) domain"/>
    <property type="match status" value="1"/>
</dbReference>
<dbReference type="PANTHER" id="PTHR42678:SF34">
    <property type="entry name" value="OS04G0183300 PROTEIN"/>
    <property type="match status" value="1"/>
</dbReference>
<evidence type="ECO:0000313" key="3">
    <source>
        <dbReference type="EMBL" id="RWU07507.1"/>
    </source>
</evidence>
<dbReference type="EMBL" id="SAYW01000003">
    <property type="protein sequence ID" value="RWU07507.1"/>
    <property type="molecule type" value="Genomic_DNA"/>
</dbReference>
<dbReference type="Proteomes" id="UP000284120">
    <property type="component" value="Unassembled WGS sequence"/>
</dbReference>
<organism evidence="3 4">
    <name type="scientific">Pedobacter chitinilyticus</name>
    <dbReference type="NCBI Taxonomy" id="2233776"/>
    <lineage>
        <taxon>Bacteria</taxon>
        <taxon>Pseudomonadati</taxon>
        <taxon>Bacteroidota</taxon>
        <taxon>Sphingobacteriia</taxon>
        <taxon>Sphingobacteriales</taxon>
        <taxon>Sphingobacteriaceae</taxon>
        <taxon>Pedobacter</taxon>
    </lineage>
</organism>
<dbReference type="RefSeq" id="WP_113647415.1">
    <property type="nucleotide sequence ID" value="NZ_QMHN01000003.1"/>
</dbReference>
<proteinExistence type="predicted"/>
<dbReference type="PANTHER" id="PTHR42678">
    <property type="entry name" value="AMIDASE"/>
    <property type="match status" value="1"/>
</dbReference>
<dbReference type="InterPro" id="IPR036928">
    <property type="entry name" value="AS_sf"/>
</dbReference>
<protein>
    <submittedName>
        <fullName evidence="3">Amidase</fullName>
    </submittedName>
</protein>
<keyword evidence="1" id="KW-0732">Signal</keyword>
<dbReference type="OrthoDB" id="9811471at2"/>
<keyword evidence="4" id="KW-1185">Reference proteome</keyword>
<dbReference type="AlphaFoldDB" id="A0A3S3SRI6"/>
<evidence type="ECO:0000256" key="1">
    <source>
        <dbReference type="SAM" id="SignalP"/>
    </source>
</evidence>
<dbReference type="InterPro" id="IPR023631">
    <property type="entry name" value="Amidase_dom"/>
</dbReference>
<dbReference type="SUPFAM" id="SSF75304">
    <property type="entry name" value="Amidase signature (AS) enzymes"/>
    <property type="match status" value="1"/>
</dbReference>
<evidence type="ECO:0000259" key="2">
    <source>
        <dbReference type="Pfam" id="PF01425"/>
    </source>
</evidence>
<reference evidence="3 4" key="1">
    <citation type="submission" date="2018-06" db="EMBL/GenBank/DDBJ databases">
        <title>Pedobacter endophyticus sp. nov., an endophytic bacterium isolated from a leaf of Triticum aestivum.</title>
        <authorList>
            <person name="Zhang L."/>
        </authorList>
    </citation>
    <scope>NUCLEOTIDE SEQUENCE [LARGE SCALE GENOMIC DNA]</scope>
    <source>
        <strain evidence="3 4">CM134L-2</strain>
    </source>
</reference>
<evidence type="ECO:0000313" key="4">
    <source>
        <dbReference type="Proteomes" id="UP000284120"/>
    </source>
</evidence>
<dbReference type="Pfam" id="PF01425">
    <property type="entry name" value="Amidase"/>
    <property type="match status" value="1"/>
</dbReference>
<feature type="domain" description="Amidase" evidence="2">
    <location>
        <begin position="88"/>
        <end position="467"/>
    </location>
</feature>
<gene>
    <name evidence="3" type="ORF">DPV69_11000</name>
</gene>